<comment type="caution">
    <text evidence="1">The sequence shown here is derived from an EMBL/GenBank/DDBJ whole genome shotgun (WGS) entry which is preliminary data.</text>
</comment>
<sequence>MGIRFDAVTVAYDGNVVLDALDLTVAPGEVMALLGPSGSGTWTTVVNNYFGFVHNIDAWKSATGS</sequence>
<evidence type="ECO:0000313" key="1">
    <source>
        <dbReference type="EMBL" id="PNG95632.1"/>
    </source>
</evidence>
<keyword evidence="2" id="KW-1185">Reference proteome</keyword>
<protein>
    <submittedName>
        <fullName evidence="1">Uncharacterized protein</fullName>
    </submittedName>
</protein>
<reference evidence="1 2" key="1">
    <citation type="submission" date="2015-09" db="EMBL/GenBank/DDBJ databases">
        <title>Genome sequence, genome mining and natural product profiling of a biocontrol bacterium Streptomyces malaysiensis F913.</title>
        <authorList>
            <person name="Xu Y."/>
            <person name="Wei J."/>
            <person name="Xie J."/>
            <person name="Li T."/>
            <person name="Zhou Z."/>
        </authorList>
    </citation>
    <scope>NUCLEOTIDE SEQUENCE [LARGE SCALE GENOMIC DNA]</scope>
    <source>
        <strain evidence="1 2">F913</strain>
    </source>
</reference>
<dbReference type="InterPro" id="IPR027417">
    <property type="entry name" value="P-loop_NTPase"/>
</dbReference>
<gene>
    <name evidence="1" type="ORF">SMF913_11657</name>
</gene>
<name>A0A2J7Z5S8_STRMQ</name>
<dbReference type="AlphaFoldDB" id="A0A2J7Z5S8"/>
<evidence type="ECO:0000313" key="2">
    <source>
        <dbReference type="Proteomes" id="UP000236520"/>
    </source>
</evidence>
<dbReference type="Gene3D" id="3.40.50.300">
    <property type="entry name" value="P-loop containing nucleotide triphosphate hydrolases"/>
    <property type="match status" value="1"/>
</dbReference>
<dbReference type="EMBL" id="LJIW01000001">
    <property type="protein sequence ID" value="PNG95632.1"/>
    <property type="molecule type" value="Genomic_DNA"/>
</dbReference>
<dbReference type="Proteomes" id="UP000236520">
    <property type="component" value="Unassembled WGS sequence"/>
</dbReference>
<accession>A0A2J7Z5S8</accession>
<organism evidence="1 2">
    <name type="scientific">Streptomyces malaysiensis</name>
    <dbReference type="NCBI Taxonomy" id="92644"/>
    <lineage>
        <taxon>Bacteria</taxon>
        <taxon>Bacillati</taxon>
        <taxon>Actinomycetota</taxon>
        <taxon>Actinomycetes</taxon>
        <taxon>Kitasatosporales</taxon>
        <taxon>Streptomycetaceae</taxon>
        <taxon>Streptomyces</taxon>
        <taxon>Streptomyces violaceusniger group</taxon>
    </lineage>
</organism>
<dbReference type="SUPFAM" id="SSF52540">
    <property type="entry name" value="P-loop containing nucleoside triphosphate hydrolases"/>
    <property type="match status" value="1"/>
</dbReference>
<proteinExistence type="predicted"/>